<sequence>MNIELLLHDIHSVAVFITSMTIIGGALIWIYQKTIGNSRERRAEERNRVFIQSIDDKNKPLIETLEALQKSVEKQEYHDKQLEKIAQQNSELIKKQEERIDNHNDRLLVVETVLDINGNKKEVNYYGSSNK</sequence>
<organism evidence="3">
    <name type="scientific">Dolosigranulum savutiense</name>
    <dbReference type="NCBI Taxonomy" id="3110288"/>
    <lineage>
        <taxon>Bacteria</taxon>
        <taxon>Bacillati</taxon>
        <taxon>Bacillota</taxon>
        <taxon>Bacilli</taxon>
        <taxon>Lactobacillales</taxon>
        <taxon>Carnobacteriaceae</taxon>
        <taxon>Dolosigranulum</taxon>
    </lineage>
</organism>
<feature type="coiled-coil region" evidence="1">
    <location>
        <begin position="78"/>
        <end position="106"/>
    </location>
</feature>
<keyword evidence="1" id="KW-0175">Coiled coil</keyword>
<gene>
    <name evidence="3" type="ORF">VUQ09_03710</name>
</gene>
<reference evidence="3" key="1">
    <citation type="submission" date="2023-12" db="EMBL/GenBank/DDBJ databases">
        <title>Dolosigranulum savutii sp. nov. isolated from human upper respiratory samples collected in Botswana.</title>
        <authorList>
            <person name="Kelly M.S."/>
        </authorList>
    </citation>
    <scope>NUCLEOTIDE SEQUENCE</scope>
    <source>
        <strain evidence="3">MSK312</strain>
    </source>
</reference>
<feature type="transmembrane region" description="Helical" evidence="2">
    <location>
        <begin position="12"/>
        <end position="31"/>
    </location>
</feature>
<keyword evidence="2" id="KW-0472">Membrane</keyword>
<keyword evidence="2" id="KW-0812">Transmembrane</keyword>
<accession>A0AB74TZD8</accession>
<evidence type="ECO:0000313" key="3">
    <source>
        <dbReference type="EMBL" id="XBC48510.1"/>
    </source>
</evidence>
<proteinExistence type="predicted"/>
<dbReference type="AlphaFoldDB" id="A0AB74TZD8"/>
<name>A0AB74TZD8_9LACT</name>
<dbReference type="RefSeq" id="WP_111974395.1">
    <property type="nucleotide sequence ID" value="NZ_CP142434.1"/>
</dbReference>
<evidence type="ECO:0008006" key="4">
    <source>
        <dbReference type="Google" id="ProtNLM"/>
    </source>
</evidence>
<keyword evidence="2" id="KW-1133">Transmembrane helix</keyword>
<evidence type="ECO:0000256" key="2">
    <source>
        <dbReference type="SAM" id="Phobius"/>
    </source>
</evidence>
<evidence type="ECO:0000256" key="1">
    <source>
        <dbReference type="SAM" id="Coils"/>
    </source>
</evidence>
<dbReference type="EMBL" id="CP142434">
    <property type="protein sequence ID" value="XBC48510.1"/>
    <property type="molecule type" value="Genomic_DNA"/>
</dbReference>
<protein>
    <recommendedName>
        <fullName evidence="4">DUF2746 domain-containing protein</fullName>
    </recommendedName>
</protein>